<organism evidence="1 2">
    <name type="scientific">Portunus trituberculatus</name>
    <name type="common">Swimming crab</name>
    <name type="synonym">Neptunus trituberculatus</name>
    <dbReference type="NCBI Taxonomy" id="210409"/>
    <lineage>
        <taxon>Eukaryota</taxon>
        <taxon>Metazoa</taxon>
        <taxon>Ecdysozoa</taxon>
        <taxon>Arthropoda</taxon>
        <taxon>Crustacea</taxon>
        <taxon>Multicrustacea</taxon>
        <taxon>Malacostraca</taxon>
        <taxon>Eumalacostraca</taxon>
        <taxon>Eucarida</taxon>
        <taxon>Decapoda</taxon>
        <taxon>Pleocyemata</taxon>
        <taxon>Brachyura</taxon>
        <taxon>Eubrachyura</taxon>
        <taxon>Portunoidea</taxon>
        <taxon>Portunidae</taxon>
        <taxon>Portuninae</taxon>
        <taxon>Portunus</taxon>
    </lineage>
</organism>
<sequence>MFSLCSSLSLPEAEKDDLLSDPKLKRKMNIPLLGEVVVNLEDMDDPEAFPVLAGGGRRNARVIARNRMRKQIIA</sequence>
<dbReference type="AlphaFoldDB" id="A0A5B7JCA6"/>
<reference evidence="1 2" key="1">
    <citation type="submission" date="2019-05" db="EMBL/GenBank/DDBJ databases">
        <title>Another draft genome of Portunus trituberculatus and its Hox gene families provides insights of decapod evolution.</title>
        <authorList>
            <person name="Jeong J.-H."/>
            <person name="Song I."/>
            <person name="Kim S."/>
            <person name="Choi T."/>
            <person name="Kim D."/>
            <person name="Ryu S."/>
            <person name="Kim W."/>
        </authorList>
    </citation>
    <scope>NUCLEOTIDE SEQUENCE [LARGE SCALE GENOMIC DNA]</scope>
    <source>
        <tissue evidence="1">Muscle</tissue>
    </source>
</reference>
<proteinExistence type="predicted"/>
<evidence type="ECO:0000313" key="2">
    <source>
        <dbReference type="Proteomes" id="UP000324222"/>
    </source>
</evidence>
<comment type="caution">
    <text evidence="1">The sequence shown here is derived from an EMBL/GenBank/DDBJ whole genome shotgun (WGS) entry which is preliminary data.</text>
</comment>
<keyword evidence="2" id="KW-1185">Reference proteome</keyword>
<accession>A0A5B7JCA6</accession>
<dbReference type="Proteomes" id="UP000324222">
    <property type="component" value="Unassembled WGS sequence"/>
</dbReference>
<gene>
    <name evidence="1" type="ORF">E2C01_087675</name>
</gene>
<dbReference type="EMBL" id="VSRR010091781">
    <property type="protein sequence ID" value="MPC92579.1"/>
    <property type="molecule type" value="Genomic_DNA"/>
</dbReference>
<protein>
    <submittedName>
        <fullName evidence="1">Uncharacterized protein</fullName>
    </submittedName>
</protein>
<name>A0A5B7JCA6_PORTR</name>
<evidence type="ECO:0000313" key="1">
    <source>
        <dbReference type="EMBL" id="MPC92579.1"/>
    </source>
</evidence>